<evidence type="ECO:0000256" key="1">
    <source>
        <dbReference type="SAM" id="Phobius"/>
    </source>
</evidence>
<feature type="transmembrane region" description="Helical" evidence="1">
    <location>
        <begin position="98"/>
        <end position="124"/>
    </location>
</feature>
<name>A0ABV8R9E9_9FLAO</name>
<feature type="transmembrane region" description="Helical" evidence="1">
    <location>
        <begin position="136"/>
        <end position="156"/>
    </location>
</feature>
<dbReference type="Proteomes" id="UP001595826">
    <property type="component" value="Unassembled WGS sequence"/>
</dbReference>
<reference evidence="3" key="1">
    <citation type="journal article" date="2019" name="Int. J. Syst. Evol. Microbiol.">
        <title>The Global Catalogue of Microorganisms (GCM) 10K type strain sequencing project: providing services to taxonomists for standard genome sequencing and annotation.</title>
        <authorList>
            <consortium name="The Broad Institute Genomics Platform"/>
            <consortium name="The Broad Institute Genome Sequencing Center for Infectious Disease"/>
            <person name="Wu L."/>
            <person name="Ma J."/>
        </authorList>
    </citation>
    <scope>NUCLEOTIDE SEQUENCE [LARGE SCALE GENOMIC DNA]</scope>
    <source>
        <strain evidence="3">CECT 8655</strain>
    </source>
</reference>
<keyword evidence="1" id="KW-0472">Membrane</keyword>
<feature type="transmembrane region" description="Helical" evidence="1">
    <location>
        <begin position="192"/>
        <end position="212"/>
    </location>
</feature>
<comment type="caution">
    <text evidence="2">The sequence shown here is derived from an EMBL/GenBank/DDBJ whole genome shotgun (WGS) entry which is preliminary data.</text>
</comment>
<feature type="transmembrane region" description="Helical" evidence="1">
    <location>
        <begin position="162"/>
        <end position="180"/>
    </location>
</feature>
<evidence type="ECO:0000313" key="2">
    <source>
        <dbReference type="EMBL" id="MFC4268033.1"/>
    </source>
</evidence>
<proteinExistence type="predicted"/>
<accession>A0ABV8R9E9</accession>
<gene>
    <name evidence="2" type="ORF">ACFOWD_03855</name>
</gene>
<dbReference type="EMBL" id="JBHSCY010000001">
    <property type="protein sequence ID" value="MFC4268033.1"/>
    <property type="molecule type" value="Genomic_DNA"/>
</dbReference>
<organism evidence="2 3">
    <name type="scientific">Polaribacter marinivivus</name>
    <dbReference type="NCBI Taxonomy" id="1524260"/>
    <lineage>
        <taxon>Bacteria</taxon>
        <taxon>Pseudomonadati</taxon>
        <taxon>Bacteroidota</taxon>
        <taxon>Flavobacteriia</taxon>
        <taxon>Flavobacteriales</taxon>
        <taxon>Flavobacteriaceae</taxon>
    </lineage>
</organism>
<dbReference type="RefSeq" id="WP_367181365.1">
    <property type="nucleotide sequence ID" value="NZ_CP194417.1"/>
</dbReference>
<feature type="transmembrane region" description="Helical" evidence="1">
    <location>
        <begin position="65"/>
        <end position="86"/>
    </location>
</feature>
<feature type="transmembrane region" description="Helical" evidence="1">
    <location>
        <begin position="12"/>
        <end position="31"/>
    </location>
</feature>
<keyword evidence="1" id="KW-0812">Transmembrane</keyword>
<sequence>MQLIEKTIIPEFWVTLILLLLLSLVFLLKVLNANLLKQHFLTLFKVPFVDFESEENVGFFDTYKAVLFLFSVINYALFFSFLYSYLSDNVIISFPTFSGVLGFVILYFSIKWFLEYLFTVLFSIKKQTETFMVSKWYYLFSISFFIYISIIIKVYLKFNFAYVLYFIISLFAFRFLFILISNKKLIFNKLFYFILYLCAFEIAPLFILFKLMF</sequence>
<dbReference type="Pfam" id="PF14093">
    <property type="entry name" value="DUF4271"/>
    <property type="match status" value="1"/>
</dbReference>
<dbReference type="InterPro" id="IPR025367">
    <property type="entry name" value="DUF4271"/>
</dbReference>
<keyword evidence="3" id="KW-1185">Reference proteome</keyword>
<evidence type="ECO:0000313" key="3">
    <source>
        <dbReference type="Proteomes" id="UP001595826"/>
    </source>
</evidence>
<protein>
    <submittedName>
        <fullName evidence="2">DUF4271 domain-containing protein</fullName>
    </submittedName>
</protein>
<keyword evidence="1" id="KW-1133">Transmembrane helix</keyword>